<gene>
    <name evidence="1" type="ORF">DASC09_026270</name>
</gene>
<reference evidence="1 2" key="1">
    <citation type="journal article" date="2023" name="Elife">
        <title>Identification of key yeast species and microbe-microbe interactions impacting larval growth of Drosophila in the wild.</title>
        <authorList>
            <person name="Mure A."/>
            <person name="Sugiura Y."/>
            <person name="Maeda R."/>
            <person name="Honda K."/>
            <person name="Sakurai N."/>
            <person name="Takahashi Y."/>
            <person name="Watada M."/>
            <person name="Katoh T."/>
            <person name="Gotoh A."/>
            <person name="Gotoh Y."/>
            <person name="Taniguchi I."/>
            <person name="Nakamura K."/>
            <person name="Hayashi T."/>
            <person name="Katayama T."/>
            <person name="Uemura T."/>
            <person name="Hattori Y."/>
        </authorList>
    </citation>
    <scope>NUCLEOTIDE SEQUENCE [LARGE SCALE GENOMIC DNA]</scope>
    <source>
        <strain evidence="1 2">SC-9</strain>
    </source>
</reference>
<accession>A0AAV5QL78</accession>
<evidence type="ECO:0000313" key="1">
    <source>
        <dbReference type="EMBL" id="GMM35302.1"/>
    </source>
</evidence>
<dbReference type="GeneID" id="90073281"/>
<keyword evidence="2" id="KW-1185">Reference proteome</keyword>
<evidence type="ECO:0000313" key="2">
    <source>
        <dbReference type="Proteomes" id="UP001360560"/>
    </source>
</evidence>
<proteinExistence type="predicted"/>
<dbReference type="AlphaFoldDB" id="A0AAV5QL78"/>
<comment type="caution">
    <text evidence="1">The sequence shown here is derived from an EMBL/GenBank/DDBJ whole genome shotgun (WGS) entry which is preliminary data.</text>
</comment>
<sequence length="62" mass="7368">MATGQKLYFSFAIILPFLRRYTIEIDKINPFLKNRFVSSILPNYKRSYNVFDRGVVYKICVV</sequence>
<name>A0AAV5QL78_9ASCO</name>
<protein>
    <submittedName>
        <fullName evidence="1">Uncharacterized protein</fullName>
    </submittedName>
</protein>
<dbReference type="RefSeq" id="XP_064852302.1">
    <property type="nucleotide sequence ID" value="XM_064996230.1"/>
</dbReference>
<dbReference type="EMBL" id="BTFZ01000006">
    <property type="protein sequence ID" value="GMM35302.1"/>
    <property type="molecule type" value="Genomic_DNA"/>
</dbReference>
<dbReference type="Proteomes" id="UP001360560">
    <property type="component" value="Unassembled WGS sequence"/>
</dbReference>
<organism evidence="1 2">
    <name type="scientific">Saccharomycopsis crataegensis</name>
    <dbReference type="NCBI Taxonomy" id="43959"/>
    <lineage>
        <taxon>Eukaryota</taxon>
        <taxon>Fungi</taxon>
        <taxon>Dikarya</taxon>
        <taxon>Ascomycota</taxon>
        <taxon>Saccharomycotina</taxon>
        <taxon>Saccharomycetes</taxon>
        <taxon>Saccharomycopsidaceae</taxon>
        <taxon>Saccharomycopsis</taxon>
    </lineage>
</organism>